<dbReference type="EMBL" id="LKEB01000012">
    <property type="protein sequence ID" value="ROW14762.1"/>
    <property type="molecule type" value="Genomic_DNA"/>
</dbReference>
<dbReference type="Proteomes" id="UP000285146">
    <property type="component" value="Unassembled WGS sequence"/>
</dbReference>
<feature type="transmembrane region" description="Helical" evidence="8">
    <location>
        <begin position="179"/>
        <end position="199"/>
    </location>
</feature>
<dbReference type="GO" id="GO:0016020">
    <property type="term" value="C:membrane"/>
    <property type="evidence" value="ECO:0007669"/>
    <property type="project" value="UniProtKB-SubCell"/>
</dbReference>
<dbReference type="GO" id="GO:0022857">
    <property type="term" value="F:transmembrane transporter activity"/>
    <property type="evidence" value="ECO:0007669"/>
    <property type="project" value="InterPro"/>
</dbReference>
<feature type="transmembrane region" description="Helical" evidence="8">
    <location>
        <begin position="246"/>
        <end position="266"/>
    </location>
</feature>
<feature type="transmembrane region" description="Helical" evidence="8">
    <location>
        <begin position="350"/>
        <end position="371"/>
    </location>
</feature>
<keyword evidence="3 8" id="KW-0812">Transmembrane</keyword>
<feature type="domain" description="Major facilitator superfamily (MFS) profile" evidence="9">
    <location>
        <begin position="83"/>
        <end position="496"/>
    </location>
</feature>
<dbReference type="Gene3D" id="1.20.1250.20">
    <property type="entry name" value="MFS general substrate transporter like domains"/>
    <property type="match status" value="2"/>
</dbReference>
<evidence type="ECO:0000256" key="7">
    <source>
        <dbReference type="SAM" id="MobiDB-lite"/>
    </source>
</evidence>
<evidence type="ECO:0000256" key="3">
    <source>
        <dbReference type="ARBA" id="ARBA00022692"/>
    </source>
</evidence>
<dbReference type="PANTHER" id="PTHR43791">
    <property type="entry name" value="PERMEASE-RELATED"/>
    <property type="match status" value="1"/>
</dbReference>
<comment type="subcellular location">
    <subcellularLocation>
        <location evidence="1">Membrane</location>
        <topology evidence="1">Multi-pass membrane protein</topology>
    </subcellularLocation>
</comment>
<dbReference type="InterPro" id="IPR011701">
    <property type="entry name" value="MFS"/>
</dbReference>
<comment type="similarity">
    <text evidence="6">Belongs to the major facilitator superfamily. Allantoate permease family.</text>
</comment>
<feature type="transmembrane region" description="Helical" evidence="8">
    <location>
        <begin position="211"/>
        <end position="234"/>
    </location>
</feature>
<evidence type="ECO:0000256" key="6">
    <source>
        <dbReference type="ARBA" id="ARBA00037968"/>
    </source>
</evidence>
<evidence type="ECO:0000256" key="2">
    <source>
        <dbReference type="ARBA" id="ARBA00022448"/>
    </source>
</evidence>
<organism evidence="10 11">
    <name type="scientific">Cytospora leucostoma</name>
    <dbReference type="NCBI Taxonomy" id="1230097"/>
    <lineage>
        <taxon>Eukaryota</taxon>
        <taxon>Fungi</taxon>
        <taxon>Dikarya</taxon>
        <taxon>Ascomycota</taxon>
        <taxon>Pezizomycotina</taxon>
        <taxon>Sordariomycetes</taxon>
        <taxon>Sordariomycetidae</taxon>
        <taxon>Diaporthales</taxon>
        <taxon>Cytosporaceae</taxon>
        <taxon>Cytospora</taxon>
    </lineage>
</organism>
<dbReference type="AlphaFoldDB" id="A0A423XFK2"/>
<evidence type="ECO:0000259" key="9">
    <source>
        <dbReference type="PROSITE" id="PS50850"/>
    </source>
</evidence>
<evidence type="ECO:0000313" key="11">
    <source>
        <dbReference type="Proteomes" id="UP000285146"/>
    </source>
</evidence>
<protein>
    <recommendedName>
        <fullName evidence="9">Major facilitator superfamily (MFS) profile domain-containing protein</fullName>
    </recommendedName>
</protein>
<keyword evidence="11" id="KW-1185">Reference proteome</keyword>
<evidence type="ECO:0000313" key="10">
    <source>
        <dbReference type="EMBL" id="ROW14762.1"/>
    </source>
</evidence>
<feature type="transmembrane region" description="Helical" evidence="8">
    <location>
        <begin position="439"/>
        <end position="460"/>
    </location>
</feature>
<evidence type="ECO:0000256" key="4">
    <source>
        <dbReference type="ARBA" id="ARBA00022989"/>
    </source>
</evidence>
<name>A0A423XFK2_9PEZI</name>
<evidence type="ECO:0000256" key="1">
    <source>
        <dbReference type="ARBA" id="ARBA00004141"/>
    </source>
</evidence>
<proteinExistence type="inferred from homology"/>
<dbReference type="SUPFAM" id="SSF103473">
    <property type="entry name" value="MFS general substrate transporter"/>
    <property type="match status" value="1"/>
</dbReference>
<accession>A0A423XFK2</accession>
<dbReference type="InParanoid" id="A0A423XFK2"/>
<feature type="transmembrane region" description="Helical" evidence="8">
    <location>
        <begin position="472"/>
        <end position="492"/>
    </location>
</feature>
<feature type="transmembrane region" description="Helical" evidence="8">
    <location>
        <begin position="408"/>
        <end position="427"/>
    </location>
</feature>
<keyword evidence="2" id="KW-0813">Transport</keyword>
<dbReference type="InterPro" id="IPR020846">
    <property type="entry name" value="MFS_dom"/>
</dbReference>
<dbReference type="CDD" id="cd17327">
    <property type="entry name" value="MFS_FEN2_like"/>
    <property type="match status" value="1"/>
</dbReference>
<feature type="transmembrane region" description="Helical" evidence="8">
    <location>
        <begin position="378"/>
        <end position="396"/>
    </location>
</feature>
<comment type="caution">
    <text evidence="10">The sequence shown here is derived from an EMBL/GenBank/DDBJ whole genome shotgun (WGS) entry which is preliminary data.</text>
</comment>
<evidence type="ECO:0000256" key="8">
    <source>
        <dbReference type="SAM" id="Phobius"/>
    </source>
</evidence>
<dbReference type="PANTHER" id="PTHR43791:SF1">
    <property type="entry name" value="ALLANTOATE PERMEASE"/>
    <property type="match status" value="1"/>
</dbReference>
<keyword evidence="5 8" id="KW-0472">Membrane</keyword>
<dbReference type="InterPro" id="IPR036259">
    <property type="entry name" value="MFS_trans_sf"/>
</dbReference>
<dbReference type="OrthoDB" id="6730379at2759"/>
<dbReference type="PROSITE" id="PS50850">
    <property type="entry name" value="MFS"/>
    <property type="match status" value="1"/>
</dbReference>
<feature type="region of interest" description="Disordered" evidence="7">
    <location>
        <begin position="1"/>
        <end position="34"/>
    </location>
</feature>
<reference evidence="10 11" key="1">
    <citation type="submission" date="2015-09" db="EMBL/GenBank/DDBJ databases">
        <title>Host preference determinants of Valsa canker pathogens revealed by comparative genomics.</title>
        <authorList>
            <person name="Yin Z."/>
            <person name="Huang L."/>
        </authorList>
    </citation>
    <scope>NUCLEOTIDE SEQUENCE [LARGE SCALE GENOMIC DNA]</scope>
    <source>
        <strain evidence="10 11">SXYLt</strain>
    </source>
</reference>
<feature type="transmembrane region" description="Helical" evidence="8">
    <location>
        <begin position="150"/>
        <end position="167"/>
    </location>
</feature>
<keyword evidence="4 8" id="KW-1133">Transmembrane helix</keyword>
<dbReference type="FunFam" id="1.20.1250.20:FF:000064">
    <property type="entry name" value="MFS allantoate transporter"/>
    <property type="match status" value="1"/>
</dbReference>
<dbReference type="FunCoup" id="A0A423XFK2">
    <property type="interactions" value="127"/>
</dbReference>
<sequence>MSGIEKSDVSPPSSLHADPEKARASTGTAPVQDGKVAGTDFLKHADHNDADEALRVLEGEAGEVIELTPEADRKLLRKIDWHLMPLLCLVYGLNYLDKTTVSYASIMGLKTDIGLAGQEYSWIGSMFYFGYLFWEYPTNRLLQRLPLGKWSAFNVIMWGLVLCCMAATRNFAGAMAVRFFLGVFEAAVTPGFALFTSQWYTTSEQGARTGIWFSCNGWGQIIGGFVAYGIAVGTERHPIAIESWQLLFLVIGLFTALVGVAFLYVMPDNQLNARFLTPAERVMAIERIRVNQQGVGNKHFKFYQFKEALTDPMVWAFVFYSLVADIPNGGISNFFSQLIVSFGFTNQQSLLLGTPGGAIEVITLIASGIIGDRLGNRLLVSTGGLTLAILGMLLITCLDNDHGAGRLVGYYLTQASPTPFVAILSLISTNVAGWTKKTTVAAMYMIGYCVGNIIGPQVFRARDAPQYRPAEVTIVVCFVVSLLDVLFIYFWCRYQNKKKAQVRAQPGYVKIEGQEFYDLTDRENPEFIYSL</sequence>
<evidence type="ECO:0000256" key="5">
    <source>
        <dbReference type="ARBA" id="ARBA00023136"/>
    </source>
</evidence>
<dbReference type="Pfam" id="PF07690">
    <property type="entry name" value="MFS_1"/>
    <property type="match status" value="1"/>
</dbReference>
<gene>
    <name evidence="10" type="ORF">VPNG_03835</name>
</gene>